<keyword evidence="1" id="KW-0732">Signal</keyword>
<reference evidence="2 3" key="1">
    <citation type="journal article" date="2022" name="IScience">
        <title>An ultrasensitive nanofiber-based assay for enzymatic hydrolysis and deep-sea microbial degradation of cellulose.</title>
        <authorList>
            <person name="Tsudome M."/>
            <person name="Tachioka M."/>
            <person name="Miyazaki M."/>
            <person name="Uchimura K."/>
            <person name="Tsuda M."/>
            <person name="Takaki Y."/>
            <person name="Deguchi S."/>
        </authorList>
    </citation>
    <scope>NUCLEOTIDE SEQUENCE [LARGE SCALE GENOMIC DNA]</scope>
    <source>
        <strain evidence="2 3">GE09</strain>
    </source>
</reference>
<dbReference type="KEGG" id="marq:MARGE09_P1334"/>
<keyword evidence="3" id="KW-1185">Reference proteome</keyword>
<evidence type="ECO:0000313" key="2">
    <source>
        <dbReference type="EMBL" id="BCD97133.1"/>
    </source>
</evidence>
<proteinExistence type="predicted"/>
<dbReference type="Proteomes" id="UP001320119">
    <property type="component" value="Chromosome"/>
</dbReference>
<evidence type="ECO:0000313" key="3">
    <source>
        <dbReference type="Proteomes" id="UP001320119"/>
    </source>
</evidence>
<sequence length="1619" mass="175180">MNTQYSTYLRLNTSVVQCLCFIALLFCTALLHAQSANFTAAPPFVATNVGKPNVVIALDISGSMKAVAYADTGAGSWRRGLHNDFDPAYSYYGYFESDRKYSYAPSTDKQFFYEDGGGLWDGNFLNWLTMRRMDVVRKVLVGGKVRDRAGESISGNTWFILEGQNEPLDYTFRKSYSNSAAFSPIGNNKEVLISEGAFSATTGGGTSIVELSDQVEVGQLSIDRDISDASGDWHTVTFKNTYSTPPSVVATALSYNGSHQSLARVKDVTLTDFKVRVDEWNYLDGNHTTEDVVFVVAAIGNHKISITDKDTGISSSYLVAAGTTTIGATTPKNSFNSVGMGTFFPSQPVLFTGTTSFNDAMPVTTRVKNITTSSFEVAMQEERSQASNSHASELVSWIAIERAAGYSAHAGVAIEINNTNNTFTETWQDVSLTNNLFNDTPMVAINIQTTNGGDPVVARYGNGGVSKDGFDVKMEEEDSTGAGDLTHPAAEAIGYLAVEASTGYKIRLGLQTEPTGILQQNSASIRFGMAVYNYDHSRAPTSIYNGNSVHGGTFRACYPDTSIDVASRTNFDICLDTHVKSPLSNIVDVIEDHPLIWGTTPIAETLYDIKGYFAQHDFNRGTGNHTQWYNNGTEGTAGQRNSYEISDEWDPYYYSEFGTRLPCAKSFVLHFNDGAPYKDFDGSGHPTVANDGVGSFGREQVLDDLALELREHDCRTDAGMTGHQDIISYYVYAALGEGEAFNDDSRRMREAAANGGFVDQNGDHQPTPSHPSNFNDYVVNGAGNCTPNEWDENGDCNPDTFYFASDAEELVNQLNAALESITARSGSGGASSVIAASRSGEGAVFNAIFRPSVTSQGDEVTWIGDVHALMIDDAGNLRHDDGDKILEDSDKYIDMCSYSDNETKEVRIKLSPTLASRPTAADFSACASSKFDLDLFDLEYLWSGATWLANMTDAQAAETQRLYTSTLPGRHILTGIDTNGDGIVTSTEVTDFMPATFDSSKAGLIANTEADAQNIVEYIRGKDIAGYRSRQLNGKTMRLGDIIYSTPTVAGRPAENLDLIYGSESYRKFFDQYRYRRQMVYAGGNDGMLHAFNSGWYNPDTKEFTNAKGGGAAGSSVNYELGAELWAYAPFNGLAHLEYLTRPSYGAVSSDHLYFVDLEPRIFDAKIFANDSDHPGGWGTVLVVGSRLGGGATTVDADLGAGVSSRTLRSSYTIIDITNPDKAPKILLEYSHPDLGFTSAMPTPIVTGTDSEGNGNWYLMLGSGADTNAAGFDEVKSTQNAKLFLLNLKSIVAGSTTVLETSFGSGGILTLNDSNSFISDLSSVDYGLDKFTTDAIYFGTVSGDSSAWAGKLYRMVIQESTGSTQKAVSAWTPAVMLDPSRPITAAVSMGTDNLQNRWIHVGTGRFFTQEDNLDSSVNYYYGLKESRTSTGAFSYNVASKIVDITATQIYAADAKLSSPPTLTPALDADATLTTLEKRMKQYSDSSSYVDGWQRTLLAGERNFGAATLFGGTLTYTTFDPVFDECAVDGDARLYILNALTGTAGSPGIISQDENAIFNDYVIDLGSSPATSPSLHTGDGYESDNKANAIIQTSDGAITTVEETNQDTVRSGEVSWRQIQ</sequence>
<evidence type="ECO:0000256" key="1">
    <source>
        <dbReference type="SAM" id="SignalP"/>
    </source>
</evidence>
<accession>A0AAN1WGE9</accession>
<dbReference type="RefSeq" id="WP_236986608.1">
    <property type="nucleotide sequence ID" value="NZ_AP023086.1"/>
</dbReference>
<gene>
    <name evidence="2" type="ORF">MARGE09_P1334</name>
</gene>
<dbReference type="InterPro" id="IPR018247">
    <property type="entry name" value="EF_Hand_1_Ca_BS"/>
</dbReference>
<feature type="chain" id="PRO_5042825159" evidence="1">
    <location>
        <begin position="34"/>
        <end position="1619"/>
    </location>
</feature>
<feature type="signal peptide" evidence="1">
    <location>
        <begin position="1"/>
        <end position="33"/>
    </location>
</feature>
<dbReference type="Gene3D" id="2.60.40.2080">
    <property type="match status" value="1"/>
</dbReference>
<organism evidence="2 3">
    <name type="scientific">Marinagarivorans cellulosilyticus</name>
    <dbReference type="NCBI Taxonomy" id="2721545"/>
    <lineage>
        <taxon>Bacteria</taxon>
        <taxon>Pseudomonadati</taxon>
        <taxon>Pseudomonadota</taxon>
        <taxon>Gammaproteobacteria</taxon>
        <taxon>Cellvibrionales</taxon>
        <taxon>Cellvibrionaceae</taxon>
        <taxon>Marinagarivorans</taxon>
    </lineage>
</organism>
<dbReference type="InterPro" id="IPR037221">
    <property type="entry name" value="H-type_lectin_dom_sf"/>
</dbReference>
<name>A0AAN1WGE9_9GAMM</name>
<dbReference type="EMBL" id="AP023086">
    <property type="protein sequence ID" value="BCD97133.1"/>
    <property type="molecule type" value="Genomic_DNA"/>
</dbReference>
<protein>
    <submittedName>
        <fullName evidence="2">Type IV pilus assembly protein PilY1</fullName>
    </submittedName>
</protein>
<dbReference type="PROSITE" id="PS00018">
    <property type="entry name" value="EF_HAND_1"/>
    <property type="match status" value="1"/>
</dbReference>